<reference evidence="1 2" key="1">
    <citation type="journal article" date="2023" name="Sci. Data">
        <title>Genome assembly of the Korean intertidal mud-creeper Batillaria attramentaria.</title>
        <authorList>
            <person name="Patra A.K."/>
            <person name="Ho P.T."/>
            <person name="Jun S."/>
            <person name="Lee S.J."/>
            <person name="Kim Y."/>
            <person name="Won Y.J."/>
        </authorList>
    </citation>
    <scope>NUCLEOTIDE SEQUENCE [LARGE SCALE GENOMIC DNA]</scope>
    <source>
        <strain evidence="1">Wonlab-2016</strain>
    </source>
</reference>
<dbReference type="Proteomes" id="UP001519460">
    <property type="component" value="Unassembled WGS sequence"/>
</dbReference>
<sequence>MIRHERNCLRNSGNRFASRNQQVSQAPLKTTWGFGVFSLTDRSAIRKPSSRDGGIFGHKADVKTSVKLSPRVHKEAGLSRAVFHCREHWISTQFCWDQ</sequence>
<organism evidence="1 2">
    <name type="scientific">Batillaria attramentaria</name>
    <dbReference type="NCBI Taxonomy" id="370345"/>
    <lineage>
        <taxon>Eukaryota</taxon>
        <taxon>Metazoa</taxon>
        <taxon>Spiralia</taxon>
        <taxon>Lophotrochozoa</taxon>
        <taxon>Mollusca</taxon>
        <taxon>Gastropoda</taxon>
        <taxon>Caenogastropoda</taxon>
        <taxon>Sorbeoconcha</taxon>
        <taxon>Cerithioidea</taxon>
        <taxon>Batillariidae</taxon>
        <taxon>Batillaria</taxon>
    </lineage>
</organism>
<name>A0ABD0J786_9CAEN</name>
<comment type="caution">
    <text evidence="1">The sequence shown here is derived from an EMBL/GenBank/DDBJ whole genome shotgun (WGS) entry which is preliminary data.</text>
</comment>
<gene>
    <name evidence="1" type="ORF">BaRGS_00038019</name>
</gene>
<evidence type="ECO:0000313" key="1">
    <source>
        <dbReference type="EMBL" id="KAK7463979.1"/>
    </source>
</evidence>
<accession>A0ABD0J786</accession>
<keyword evidence="2" id="KW-1185">Reference proteome</keyword>
<protein>
    <submittedName>
        <fullName evidence="1">Uncharacterized protein</fullName>
    </submittedName>
</protein>
<evidence type="ECO:0000313" key="2">
    <source>
        <dbReference type="Proteomes" id="UP001519460"/>
    </source>
</evidence>
<dbReference type="AlphaFoldDB" id="A0ABD0J786"/>
<dbReference type="EMBL" id="JACVVK020000594">
    <property type="protein sequence ID" value="KAK7463979.1"/>
    <property type="molecule type" value="Genomic_DNA"/>
</dbReference>
<proteinExistence type="predicted"/>